<feature type="chain" id="PRO_5045287317" evidence="4">
    <location>
        <begin position="26"/>
        <end position="525"/>
    </location>
</feature>
<keyword evidence="4" id="KW-0732">Signal</keyword>
<comment type="caution">
    <text evidence="5">The sequence shown here is derived from an EMBL/GenBank/DDBJ whole genome shotgun (WGS) entry which is preliminary data.</text>
</comment>
<sequence length="525" mass="55692">MSVRSFAARGLLATLLCVAALGALADEAGLARLDASVRAAIEQAEARVDALPKEAKPAARADALEQLAKVLLAHDQYEAATSAFDRALALAPQRFSLHYLRALSRLSMGDVDAAMTGFDRALALNSGYVAGWLRRGELRLSRGNLEGARADFDQAQALDPQSAAALAGLGRTALQAGQLEEAAEKLTEALRRAPGAGRLRTPLALALRQLGRTDEARAVLAERNDEALPFADPVFEAVASLRRNPALIYEEGRQLAERGNLPAALKALGEAVALAPEEPVFLTEHGRVLLMAGQVDEAEKALGRATGLAPRQPLAAELHARVALARGDADAARSRLQRALELIPEADDLRVELARLEFRQGSYEAAARAFDALASRVEGAELSYARYWGGLAHALAGDCAKAQASLRDVFDASGGRDGWAMLGLARLGALCPADAAARDRARGWADTLHRQHPGVETAVTAALHAAADGDFERALTLQQQALDAAVAGAERLEHVASLKATLEGYRQRRLPERAYLAGSGLLDID</sequence>
<dbReference type="SUPFAM" id="SSF48452">
    <property type="entry name" value="TPR-like"/>
    <property type="match status" value="2"/>
</dbReference>
<evidence type="ECO:0000256" key="1">
    <source>
        <dbReference type="ARBA" id="ARBA00022737"/>
    </source>
</evidence>
<feature type="repeat" description="TPR" evidence="3">
    <location>
        <begin position="163"/>
        <end position="196"/>
    </location>
</feature>
<keyword evidence="6" id="KW-1185">Reference proteome</keyword>
<dbReference type="InterPro" id="IPR019734">
    <property type="entry name" value="TPR_rpt"/>
</dbReference>
<keyword evidence="2 3" id="KW-0802">TPR repeat</keyword>
<dbReference type="RefSeq" id="WP_248205845.1">
    <property type="nucleotide sequence ID" value="NZ_JALNMH010000003.1"/>
</dbReference>
<evidence type="ECO:0000256" key="4">
    <source>
        <dbReference type="SAM" id="SignalP"/>
    </source>
</evidence>
<accession>A0ABT0GF68</accession>
<organism evidence="5 6">
    <name type="scientific">Pseudomarimonas salicorniae</name>
    <dbReference type="NCBI Taxonomy" id="2933270"/>
    <lineage>
        <taxon>Bacteria</taxon>
        <taxon>Pseudomonadati</taxon>
        <taxon>Pseudomonadota</taxon>
        <taxon>Gammaproteobacteria</taxon>
        <taxon>Lysobacterales</taxon>
        <taxon>Lysobacteraceae</taxon>
        <taxon>Pseudomarimonas</taxon>
    </lineage>
</organism>
<feature type="signal peptide" evidence="4">
    <location>
        <begin position="1"/>
        <end position="25"/>
    </location>
</feature>
<dbReference type="Pfam" id="PF13432">
    <property type="entry name" value="TPR_16"/>
    <property type="match status" value="1"/>
</dbReference>
<evidence type="ECO:0000256" key="3">
    <source>
        <dbReference type="PROSITE-ProRule" id="PRU00339"/>
    </source>
</evidence>
<protein>
    <submittedName>
        <fullName evidence="5">Tetratricopeptide repeat protein</fullName>
    </submittedName>
</protein>
<feature type="repeat" description="TPR" evidence="3">
    <location>
        <begin position="245"/>
        <end position="278"/>
    </location>
</feature>
<proteinExistence type="predicted"/>
<reference evidence="5" key="1">
    <citation type="submission" date="2022-04" db="EMBL/GenBank/DDBJ databases">
        <title>Lysobacter sp. CAU 1642 isolated from sea sand.</title>
        <authorList>
            <person name="Kim W."/>
        </authorList>
    </citation>
    <scope>NUCLEOTIDE SEQUENCE</scope>
    <source>
        <strain evidence="5">CAU 1642</strain>
    </source>
</reference>
<evidence type="ECO:0000313" key="5">
    <source>
        <dbReference type="EMBL" id="MCK7592997.1"/>
    </source>
</evidence>
<name>A0ABT0GF68_9GAMM</name>
<keyword evidence="1" id="KW-0677">Repeat</keyword>
<dbReference type="PROSITE" id="PS50005">
    <property type="entry name" value="TPR"/>
    <property type="match status" value="4"/>
</dbReference>
<dbReference type="PANTHER" id="PTHR44858">
    <property type="entry name" value="TETRATRICOPEPTIDE REPEAT PROTEIN 6"/>
    <property type="match status" value="1"/>
</dbReference>
<dbReference type="SMART" id="SM00028">
    <property type="entry name" value="TPR"/>
    <property type="match status" value="6"/>
</dbReference>
<feature type="repeat" description="TPR" evidence="3">
    <location>
        <begin position="61"/>
        <end position="94"/>
    </location>
</feature>
<evidence type="ECO:0000256" key="2">
    <source>
        <dbReference type="ARBA" id="ARBA00022803"/>
    </source>
</evidence>
<dbReference type="Proteomes" id="UP001431449">
    <property type="component" value="Unassembled WGS sequence"/>
</dbReference>
<dbReference type="EMBL" id="JALNMH010000003">
    <property type="protein sequence ID" value="MCK7592997.1"/>
    <property type="molecule type" value="Genomic_DNA"/>
</dbReference>
<dbReference type="InterPro" id="IPR050498">
    <property type="entry name" value="Ycf3"/>
</dbReference>
<dbReference type="Pfam" id="PF14559">
    <property type="entry name" value="TPR_19"/>
    <property type="match status" value="3"/>
</dbReference>
<gene>
    <name evidence="5" type="ORF">M0G41_04850</name>
</gene>
<evidence type="ECO:0000313" key="6">
    <source>
        <dbReference type="Proteomes" id="UP001431449"/>
    </source>
</evidence>
<dbReference type="InterPro" id="IPR011990">
    <property type="entry name" value="TPR-like_helical_dom_sf"/>
</dbReference>
<feature type="repeat" description="TPR" evidence="3">
    <location>
        <begin position="129"/>
        <end position="162"/>
    </location>
</feature>
<dbReference type="Gene3D" id="1.25.40.10">
    <property type="entry name" value="Tetratricopeptide repeat domain"/>
    <property type="match status" value="4"/>
</dbReference>
<dbReference type="PANTHER" id="PTHR44858:SF1">
    <property type="entry name" value="UDP-N-ACETYLGLUCOSAMINE--PEPTIDE N-ACETYLGLUCOSAMINYLTRANSFERASE SPINDLY-RELATED"/>
    <property type="match status" value="1"/>
</dbReference>